<organism evidence="2 3">
    <name type="scientific">Thermosediminibacter oceani (strain ATCC BAA-1034 / DSM 16646 / JW/IW-1228P)</name>
    <dbReference type="NCBI Taxonomy" id="555079"/>
    <lineage>
        <taxon>Bacteria</taxon>
        <taxon>Bacillati</taxon>
        <taxon>Bacillota</taxon>
        <taxon>Clostridia</taxon>
        <taxon>Thermosediminibacterales</taxon>
        <taxon>Thermosediminibacteraceae</taxon>
        <taxon>Thermosediminibacter</taxon>
    </lineage>
</organism>
<dbReference type="SUPFAM" id="SSF102114">
    <property type="entry name" value="Radical SAM enzymes"/>
    <property type="match status" value="1"/>
</dbReference>
<dbReference type="Pfam" id="PF17820">
    <property type="entry name" value="PDZ_6"/>
    <property type="match status" value="1"/>
</dbReference>
<dbReference type="InterPro" id="IPR013785">
    <property type="entry name" value="Aldolase_TIM"/>
</dbReference>
<dbReference type="Gene3D" id="2.30.42.10">
    <property type="match status" value="1"/>
</dbReference>
<dbReference type="STRING" id="555079.Toce_0977"/>
<dbReference type="Gene3D" id="3.20.20.70">
    <property type="entry name" value="Aldolase class I"/>
    <property type="match status" value="1"/>
</dbReference>
<accession>D9S2W2</accession>
<evidence type="ECO:0000313" key="2">
    <source>
        <dbReference type="EMBL" id="ADL07739.1"/>
    </source>
</evidence>
<dbReference type="EMBL" id="CP002131">
    <property type="protein sequence ID" value="ADL07739.1"/>
    <property type="molecule type" value="Genomic_DNA"/>
</dbReference>
<dbReference type="Pfam" id="PF19238">
    <property type="entry name" value="Radical_SAM_2"/>
    <property type="match status" value="1"/>
</dbReference>
<name>D9S2W2_THEOJ</name>
<dbReference type="InterPro" id="IPR045375">
    <property type="entry name" value="Put_radical_SAM-like_N"/>
</dbReference>
<evidence type="ECO:0000259" key="1">
    <source>
        <dbReference type="PROSITE" id="PS50106"/>
    </source>
</evidence>
<dbReference type="Pfam" id="PF04459">
    <property type="entry name" value="DUF512"/>
    <property type="match status" value="1"/>
</dbReference>
<sequence>MKRALIKRVKRGSLAEEAGLKKGDEILMINGENLKDILDYKFLSTDETLRLHVRSKEGRIRILTVEKDFDEDLGIEFENPLIDGIRRCKNRCIFCFVDQMPEGLRPSLYVKDDDYRLSILEGTFITLTNLTTEDLNRIVSMKLSPLYISVHATSGAVRKFMLKNPAAANIMETLKYLKENGIFFHCQIVLCPGVNDKEVLDRTLNDLISLQPSVLSVAVVPVGVTKYRDGLYPLRRFTREEAEEIIDRVESLQRENLRRFGTRLVFLADEFYEIAKRDFPPFESYEDFPQWENGVGMVALLKKQLEEYIERVPTELPKSRRVVIATGVSAFRFLQEALLPLRKIKNLDFEIRPIKNNFFGESVTVAGLITGRDLIDQLKDLGQKDALLLPEVMLKDRKVFLDGFTVRDVERSLGTWVVVVGIDGKDFLEKLTGINLGVKL</sequence>
<dbReference type="InterPro" id="IPR041489">
    <property type="entry name" value="PDZ_6"/>
</dbReference>
<proteinExistence type="predicted"/>
<reference evidence="2 3" key="1">
    <citation type="journal article" date="2010" name="Stand. Genomic Sci.">
        <title>Complete genome sequence of Thermosediminibacter oceani type strain (JW/IW-1228P).</title>
        <authorList>
            <person name="Pitluck S."/>
            <person name="Yasawong M."/>
            <person name="Munk C."/>
            <person name="Nolan M."/>
            <person name="Lapidus A."/>
            <person name="Lucas S."/>
            <person name="Glavina Del Rio T."/>
            <person name="Tice H."/>
            <person name="Cheng J.F."/>
            <person name="Bruce D."/>
            <person name="Detter C."/>
            <person name="Tapia R."/>
            <person name="Han C."/>
            <person name="Goodwin L."/>
            <person name="Liolios K."/>
            <person name="Ivanova N."/>
            <person name="Mavromatis K."/>
            <person name="Mikhailova N."/>
            <person name="Pati A."/>
            <person name="Chen A."/>
            <person name="Palaniappan K."/>
            <person name="Land M."/>
            <person name="Hauser L."/>
            <person name="Chang Y.J."/>
            <person name="Jeffries C.D."/>
            <person name="Rohde M."/>
            <person name="Spring S."/>
            <person name="Sikorski J."/>
            <person name="Goker M."/>
            <person name="Woyke T."/>
            <person name="Bristow J."/>
            <person name="Eisen J.A."/>
            <person name="Markowitz V."/>
            <person name="Hugenholtz P."/>
            <person name="Kyrpides N.C."/>
            <person name="Klenk H.P."/>
        </authorList>
    </citation>
    <scope>NUCLEOTIDE SEQUENCE [LARGE SCALE GENOMIC DNA]</scope>
    <source>
        <strain evidence="3">ATCC BAA-1034 / DSM 16646 / JW/IW-1228P</strain>
    </source>
</reference>
<dbReference type="PROSITE" id="PS50106">
    <property type="entry name" value="PDZ"/>
    <property type="match status" value="1"/>
</dbReference>
<dbReference type="InterPro" id="IPR007549">
    <property type="entry name" value="DUF512"/>
</dbReference>
<protein>
    <recommendedName>
        <fullName evidence="1">PDZ domain-containing protein</fullName>
    </recommendedName>
</protein>
<keyword evidence="3" id="KW-1185">Reference proteome</keyword>
<dbReference type="KEGG" id="toc:Toce_0977"/>
<feature type="domain" description="PDZ" evidence="1">
    <location>
        <begin position="1"/>
        <end position="37"/>
    </location>
</feature>
<gene>
    <name evidence="2" type="ordered locus">Toce_0977</name>
</gene>
<evidence type="ECO:0000313" key="3">
    <source>
        <dbReference type="Proteomes" id="UP000000272"/>
    </source>
</evidence>
<dbReference type="InterPro" id="IPR036034">
    <property type="entry name" value="PDZ_sf"/>
</dbReference>
<dbReference type="HOGENOM" id="CLU_037396_0_0_9"/>
<dbReference type="InterPro" id="IPR001478">
    <property type="entry name" value="PDZ"/>
</dbReference>
<dbReference type="AlphaFoldDB" id="D9S2W2"/>
<dbReference type="SUPFAM" id="SSF50156">
    <property type="entry name" value="PDZ domain-like"/>
    <property type="match status" value="1"/>
</dbReference>
<dbReference type="RefSeq" id="WP_013275781.1">
    <property type="nucleotide sequence ID" value="NC_014377.1"/>
</dbReference>
<dbReference type="CDD" id="cd00136">
    <property type="entry name" value="PDZ_canonical"/>
    <property type="match status" value="1"/>
</dbReference>
<dbReference type="InterPro" id="IPR058240">
    <property type="entry name" value="rSAM_sf"/>
</dbReference>
<dbReference type="Proteomes" id="UP000000272">
    <property type="component" value="Chromosome"/>
</dbReference>
<dbReference type="eggNOG" id="COG1625">
    <property type="taxonomic scope" value="Bacteria"/>
</dbReference>